<dbReference type="InterPro" id="IPR050568">
    <property type="entry name" value="Transcr_DNA_Rep_Reg"/>
</dbReference>
<dbReference type="FunFam" id="1.10.20.10:FF:000006">
    <property type="entry name" value="Nuclear transcription factor Y subunit gamma"/>
    <property type="match status" value="2"/>
</dbReference>
<dbReference type="Gene3D" id="1.10.20.10">
    <property type="entry name" value="Histone, subunit A"/>
    <property type="match status" value="2"/>
</dbReference>
<dbReference type="InterPro" id="IPR007125">
    <property type="entry name" value="H2A/H2B/H3"/>
</dbReference>
<accession>A0AAW2RE15</accession>
<dbReference type="GO" id="GO:0005634">
    <property type="term" value="C:nucleus"/>
    <property type="evidence" value="ECO:0007669"/>
    <property type="project" value="UniProtKB-SubCell"/>
</dbReference>
<dbReference type="Pfam" id="PF00125">
    <property type="entry name" value="Histone"/>
    <property type="match status" value="2"/>
</dbReference>
<dbReference type="PANTHER" id="PTHR10252">
    <property type="entry name" value="HISTONE-LIKE TRANSCRIPTION FACTOR CCAAT-RELATED"/>
    <property type="match status" value="1"/>
</dbReference>
<keyword evidence="4" id="KW-0804">Transcription</keyword>
<protein>
    <submittedName>
        <fullName evidence="8">Nuclear transcription factor Y subunit C-3</fullName>
    </submittedName>
</protein>
<comment type="similarity">
    <text evidence="6">Belongs to the NFYC/HAP5 subunit family.</text>
</comment>
<reference evidence="8" key="1">
    <citation type="submission" date="2020-06" db="EMBL/GenBank/DDBJ databases">
        <authorList>
            <person name="Li T."/>
            <person name="Hu X."/>
            <person name="Zhang T."/>
            <person name="Song X."/>
            <person name="Zhang H."/>
            <person name="Dai N."/>
            <person name="Sheng W."/>
            <person name="Hou X."/>
            <person name="Wei L."/>
        </authorList>
    </citation>
    <scope>NUCLEOTIDE SEQUENCE</scope>
    <source>
        <strain evidence="8">G02</strain>
        <tissue evidence="8">Leaf</tissue>
    </source>
</reference>
<sequence>MDFNKSMEFSSTSNPPLQMHNFMPMPTPTPHGSHQVEEVANSSFINQLKQNIQGFWRERMAEICDAPSDVRAQHTLPLARIKKVMKSDEQVKMISADTPVVFAKACEMFIMELTLRAWMHTQENKRKTLQRNDVANAIRDEDLLSFLKDIVPMEIHQEDPLSLANHLGVYIPQPYAGMHINPVYPMNAQNIHREVPTVGRPVALNHPLAFPMNLQHNINPAFFTGNQEMHQGPAPPAPPPATGDNPFHGFKCVSIHKFSSVSSHSNILFSDMNNRSEKTIMDFNKSMEFSSTSNPPLQMHNFMPMPTPTPHGSHQVEEAANSSFINQLKQNIQGFWRERMAEICDAPSDVHVQHTLPLARIKKVMKSDEKVKMISADTPVVFAKACEMFIMELTLRAWMHTQENKRRTLQRNDVANAIQDEDLLSFLKDIVPMEIHQEDPLSLANHLGVYIPQPYAGMPINPVYPTNAQNIYGAAFFIGNQEMQQGPAPRAPPPTAGDNPFHDFKVPTVGRPVELPVCTRNQGAGTGDQACTLGD</sequence>
<dbReference type="GO" id="GO:0006355">
    <property type="term" value="P:regulation of DNA-templated transcription"/>
    <property type="evidence" value="ECO:0007669"/>
    <property type="project" value="TreeGrafter"/>
</dbReference>
<evidence type="ECO:0000256" key="1">
    <source>
        <dbReference type="ARBA" id="ARBA00004123"/>
    </source>
</evidence>
<evidence type="ECO:0000259" key="7">
    <source>
        <dbReference type="Pfam" id="PF00125"/>
    </source>
</evidence>
<feature type="domain" description="Core Histone H2A/H2B/H3" evidence="7">
    <location>
        <begin position="343"/>
        <end position="419"/>
    </location>
</feature>
<evidence type="ECO:0000256" key="6">
    <source>
        <dbReference type="ARBA" id="ARBA00038129"/>
    </source>
</evidence>
<dbReference type="InterPro" id="IPR009072">
    <property type="entry name" value="Histone-fold"/>
</dbReference>
<dbReference type="AlphaFoldDB" id="A0AAW2RE15"/>
<dbReference type="SUPFAM" id="SSF47113">
    <property type="entry name" value="Histone-fold"/>
    <property type="match status" value="2"/>
</dbReference>
<gene>
    <name evidence="8" type="ORF">Sradi_3109300</name>
</gene>
<evidence type="ECO:0000256" key="2">
    <source>
        <dbReference type="ARBA" id="ARBA00023015"/>
    </source>
</evidence>
<keyword evidence="2" id="KW-0805">Transcription regulation</keyword>
<keyword evidence="5" id="KW-0539">Nucleus</keyword>
<evidence type="ECO:0000313" key="8">
    <source>
        <dbReference type="EMBL" id="KAL0378038.1"/>
    </source>
</evidence>
<dbReference type="CDD" id="cd22908">
    <property type="entry name" value="HFD_NFYC-like"/>
    <property type="match status" value="2"/>
</dbReference>
<keyword evidence="3" id="KW-0238">DNA-binding</keyword>
<dbReference type="GO" id="GO:0046982">
    <property type="term" value="F:protein heterodimerization activity"/>
    <property type="evidence" value="ECO:0007669"/>
    <property type="project" value="InterPro"/>
</dbReference>
<reference evidence="8" key="2">
    <citation type="journal article" date="2024" name="Plant">
        <title>Genomic evolution and insights into agronomic trait innovations of Sesamum species.</title>
        <authorList>
            <person name="Miao H."/>
            <person name="Wang L."/>
            <person name="Qu L."/>
            <person name="Liu H."/>
            <person name="Sun Y."/>
            <person name="Le M."/>
            <person name="Wang Q."/>
            <person name="Wei S."/>
            <person name="Zheng Y."/>
            <person name="Lin W."/>
            <person name="Duan Y."/>
            <person name="Cao H."/>
            <person name="Xiong S."/>
            <person name="Wang X."/>
            <person name="Wei L."/>
            <person name="Li C."/>
            <person name="Ma Q."/>
            <person name="Ju M."/>
            <person name="Zhao R."/>
            <person name="Li G."/>
            <person name="Mu C."/>
            <person name="Tian Q."/>
            <person name="Mei H."/>
            <person name="Zhang T."/>
            <person name="Gao T."/>
            <person name="Zhang H."/>
        </authorList>
    </citation>
    <scope>NUCLEOTIDE SEQUENCE</scope>
    <source>
        <strain evidence="8">G02</strain>
    </source>
</reference>
<organism evidence="8">
    <name type="scientific">Sesamum radiatum</name>
    <name type="common">Black benniseed</name>
    <dbReference type="NCBI Taxonomy" id="300843"/>
    <lineage>
        <taxon>Eukaryota</taxon>
        <taxon>Viridiplantae</taxon>
        <taxon>Streptophyta</taxon>
        <taxon>Embryophyta</taxon>
        <taxon>Tracheophyta</taxon>
        <taxon>Spermatophyta</taxon>
        <taxon>Magnoliopsida</taxon>
        <taxon>eudicotyledons</taxon>
        <taxon>Gunneridae</taxon>
        <taxon>Pentapetalae</taxon>
        <taxon>asterids</taxon>
        <taxon>lamiids</taxon>
        <taxon>Lamiales</taxon>
        <taxon>Pedaliaceae</taxon>
        <taxon>Sesamum</taxon>
    </lineage>
</organism>
<evidence type="ECO:0000256" key="3">
    <source>
        <dbReference type="ARBA" id="ARBA00023125"/>
    </source>
</evidence>
<dbReference type="EMBL" id="JACGWJ010000013">
    <property type="protein sequence ID" value="KAL0378038.1"/>
    <property type="molecule type" value="Genomic_DNA"/>
</dbReference>
<proteinExistence type="inferred from homology"/>
<feature type="domain" description="Core Histone H2A/H2B/H3" evidence="7">
    <location>
        <begin position="65"/>
        <end position="139"/>
    </location>
</feature>
<name>A0AAW2RE15_SESRA</name>
<comment type="subcellular location">
    <subcellularLocation>
        <location evidence="1">Nucleus</location>
    </subcellularLocation>
</comment>
<dbReference type="PANTHER" id="PTHR10252:SF124">
    <property type="entry name" value="NUCLEAR TRANSCRIPTION FACTOR Y SUBUNIT C-10"/>
    <property type="match status" value="1"/>
</dbReference>
<comment type="caution">
    <text evidence="8">The sequence shown here is derived from an EMBL/GenBank/DDBJ whole genome shotgun (WGS) entry which is preliminary data.</text>
</comment>
<dbReference type="GO" id="GO:0000976">
    <property type="term" value="F:transcription cis-regulatory region binding"/>
    <property type="evidence" value="ECO:0007669"/>
    <property type="project" value="TreeGrafter"/>
</dbReference>
<evidence type="ECO:0000256" key="5">
    <source>
        <dbReference type="ARBA" id="ARBA00023242"/>
    </source>
</evidence>
<evidence type="ECO:0000256" key="4">
    <source>
        <dbReference type="ARBA" id="ARBA00023163"/>
    </source>
</evidence>